<dbReference type="RefSeq" id="WP_073012758.1">
    <property type="nucleotide sequence ID" value="NZ_FRBW01000002.1"/>
</dbReference>
<proteinExistence type="inferred from homology"/>
<evidence type="ECO:0000313" key="12">
    <source>
        <dbReference type="Proteomes" id="UP000186002"/>
    </source>
</evidence>
<dbReference type="EMBL" id="FRBW01000002">
    <property type="protein sequence ID" value="SHM23879.1"/>
    <property type="molecule type" value="Genomic_DNA"/>
</dbReference>
<dbReference type="STRING" id="735517.SAMN05444272_2117"/>
<feature type="transmembrane region" description="Helical" evidence="9">
    <location>
        <begin position="12"/>
        <end position="36"/>
    </location>
</feature>
<sequence>MRRFLNVLYKSAGALAAVCLVLIALMVIVQVFGRIYDGLLGLLGYPPYGFLVPSLAEIAGFLLVGASFLALASTLRLGDHIRVTILLQQVPKRLAHVLEAWCLLVALGIIGYFAWQSGLQASDSYVYHEVSFGIIPVPLWIPQAVMTFGLAVFAVSILDDLCRVLFGGKASYQTANRADAIEGVE</sequence>
<keyword evidence="5 9" id="KW-0812">Transmembrane</keyword>
<keyword evidence="6 9" id="KW-1133">Transmembrane helix</keyword>
<keyword evidence="2 9" id="KW-0813">Transport</keyword>
<evidence type="ECO:0000256" key="3">
    <source>
        <dbReference type="ARBA" id="ARBA00022475"/>
    </source>
</evidence>
<keyword evidence="12" id="KW-1185">Reference proteome</keyword>
<keyword evidence="7 9" id="KW-0472">Membrane</keyword>
<dbReference type="OrthoDB" id="9797534at2"/>
<comment type="function">
    <text evidence="9">Part of the tripartite ATP-independent periplasmic (TRAP) transport system.</text>
</comment>
<evidence type="ECO:0000256" key="5">
    <source>
        <dbReference type="ARBA" id="ARBA00022692"/>
    </source>
</evidence>
<dbReference type="PANTHER" id="PTHR35011">
    <property type="entry name" value="2,3-DIKETO-L-GULONATE TRAP TRANSPORTER SMALL PERMEASE PROTEIN YIAM"/>
    <property type="match status" value="1"/>
</dbReference>
<comment type="subcellular location">
    <subcellularLocation>
        <location evidence="1 9">Cell inner membrane</location>
        <topology evidence="1 9">Multi-pass membrane protein</topology>
    </subcellularLocation>
</comment>
<evidence type="ECO:0000256" key="4">
    <source>
        <dbReference type="ARBA" id="ARBA00022519"/>
    </source>
</evidence>
<dbReference type="GO" id="GO:0015740">
    <property type="term" value="P:C4-dicarboxylate transport"/>
    <property type="evidence" value="ECO:0007669"/>
    <property type="project" value="TreeGrafter"/>
</dbReference>
<dbReference type="AlphaFoldDB" id="A0A1M7H6C3"/>
<keyword evidence="4 9" id="KW-0997">Cell inner membrane</keyword>
<dbReference type="GO" id="GO:0005886">
    <property type="term" value="C:plasma membrane"/>
    <property type="evidence" value="ECO:0007669"/>
    <property type="project" value="UniProtKB-SubCell"/>
</dbReference>
<feature type="transmembrane region" description="Helical" evidence="9">
    <location>
        <begin position="94"/>
        <end position="115"/>
    </location>
</feature>
<dbReference type="InterPro" id="IPR007387">
    <property type="entry name" value="TRAP_DctQ"/>
</dbReference>
<dbReference type="GO" id="GO:0022857">
    <property type="term" value="F:transmembrane transporter activity"/>
    <property type="evidence" value="ECO:0007669"/>
    <property type="project" value="UniProtKB-UniRule"/>
</dbReference>
<feature type="transmembrane region" description="Helical" evidence="9">
    <location>
        <begin position="135"/>
        <end position="158"/>
    </location>
</feature>
<protein>
    <recommendedName>
        <fullName evidence="9">TRAP transporter small permease protein</fullName>
    </recommendedName>
</protein>
<evidence type="ECO:0000256" key="7">
    <source>
        <dbReference type="ARBA" id="ARBA00023136"/>
    </source>
</evidence>
<dbReference type="PANTHER" id="PTHR35011:SF10">
    <property type="entry name" value="TRAP TRANSPORTER SMALL PERMEASE PROTEIN"/>
    <property type="match status" value="1"/>
</dbReference>
<comment type="subunit">
    <text evidence="9">The complex comprises the extracytoplasmic solute receptor protein and the two transmembrane proteins.</text>
</comment>
<gene>
    <name evidence="11" type="ORF">SAMN05444272_2117</name>
</gene>
<dbReference type="Pfam" id="PF04290">
    <property type="entry name" value="DctQ"/>
    <property type="match status" value="1"/>
</dbReference>
<dbReference type="InterPro" id="IPR055348">
    <property type="entry name" value="DctQ"/>
</dbReference>
<dbReference type="Proteomes" id="UP000186002">
    <property type="component" value="Unassembled WGS sequence"/>
</dbReference>
<organism evidence="11 12">
    <name type="scientific">Roseibium suaedae</name>
    <dbReference type="NCBI Taxonomy" id="735517"/>
    <lineage>
        <taxon>Bacteria</taxon>
        <taxon>Pseudomonadati</taxon>
        <taxon>Pseudomonadota</taxon>
        <taxon>Alphaproteobacteria</taxon>
        <taxon>Hyphomicrobiales</taxon>
        <taxon>Stappiaceae</taxon>
        <taxon>Roseibium</taxon>
    </lineage>
</organism>
<feature type="transmembrane region" description="Helical" evidence="9">
    <location>
        <begin position="48"/>
        <end position="73"/>
    </location>
</feature>
<comment type="similarity">
    <text evidence="8 9">Belongs to the TRAP transporter small permease family.</text>
</comment>
<feature type="domain" description="Tripartite ATP-independent periplasmic transporters DctQ component" evidence="10">
    <location>
        <begin position="53"/>
        <end position="165"/>
    </location>
</feature>
<evidence type="ECO:0000256" key="9">
    <source>
        <dbReference type="RuleBase" id="RU369079"/>
    </source>
</evidence>
<reference evidence="11 12" key="1">
    <citation type="submission" date="2016-11" db="EMBL/GenBank/DDBJ databases">
        <authorList>
            <person name="Jaros S."/>
            <person name="Januszkiewicz K."/>
            <person name="Wedrychowicz H."/>
        </authorList>
    </citation>
    <scope>NUCLEOTIDE SEQUENCE [LARGE SCALE GENOMIC DNA]</scope>
    <source>
        <strain evidence="11 12">DSM 22153</strain>
    </source>
</reference>
<evidence type="ECO:0000256" key="2">
    <source>
        <dbReference type="ARBA" id="ARBA00022448"/>
    </source>
</evidence>
<evidence type="ECO:0000256" key="1">
    <source>
        <dbReference type="ARBA" id="ARBA00004429"/>
    </source>
</evidence>
<evidence type="ECO:0000256" key="8">
    <source>
        <dbReference type="ARBA" id="ARBA00038436"/>
    </source>
</evidence>
<evidence type="ECO:0000259" key="10">
    <source>
        <dbReference type="Pfam" id="PF04290"/>
    </source>
</evidence>
<name>A0A1M7H6C3_9HYPH</name>
<evidence type="ECO:0000313" key="11">
    <source>
        <dbReference type="EMBL" id="SHM23879.1"/>
    </source>
</evidence>
<evidence type="ECO:0000256" key="6">
    <source>
        <dbReference type="ARBA" id="ARBA00022989"/>
    </source>
</evidence>
<keyword evidence="3" id="KW-1003">Cell membrane</keyword>
<accession>A0A1M7H6C3</accession>